<accession>A0ABR0BVU6</accession>
<protein>
    <submittedName>
        <fullName evidence="2">Uncharacterized protein</fullName>
    </submittedName>
</protein>
<comment type="caution">
    <text evidence="2">The sequence shown here is derived from an EMBL/GenBank/DDBJ whole genome shotgun (WGS) entry which is preliminary data.</text>
</comment>
<evidence type="ECO:0000313" key="3">
    <source>
        <dbReference type="Proteomes" id="UP001287286"/>
    </source>
</evidence>
<dbReference type="Proteomes" id="UP001287286">
    <property type="component" value="Unassembled WGS sequence"/>
</dbReference>
<proteinExistence type="predicted"/>
<organism evidence="2 3">
    <name type="scientific">Purpureocillium lilacinum</name>
    <name type="common">Paecilomyces lilacinus</name>
    <dbReference type="NCBI Taxonomy" id="33203"/>
    <lineage>
        <taxon>Eukaryota</taxon>
        <taxon>Fungi</taxon>
        <taxon>Dikarya</taxon>
        <taxon>Ascomycota</taxon>
        <taxon>Pezizomycotina</taxon>
        <taxon>Sordariomycetes</taxon>
        <taxon>Hypocreomycetidae</taxon>
        <taxon>Hypocreales</taxon>
        <taxon>Ophiocordycipitaceae</taxon>
        <taxon>Purpureocillium</taxon>
    </lineage>
</organism>
<sequence length="404" mass="42960">MRARRCFAGGSQEGSSGRGAGQRLRSERSSQDALAPCTGRERGRGVAVACWSFAAWWCSRAMLQMEMRARHGVPSRTSLAAKSRLLTLPGTFVGSIQERQPRCAALPALGGRAGAFEPHLDPAGAAAVGGARPFLEGGSWRLRCSPGARPHTGPPAAPQSGVGVHAHVDQQSFRACPPRHVMADAGPPSLVPGARPGRPSTTGFPPGTLQAQVPRRLQPATPIRTSAARINAIHRPPPPAAPPSAAIQGKPPHIVPPCPLRAPTPDLAALSTYNRIRVTMSLLRPIDPRPCWCCATRGTQPPRGANVRPPRVSRCRLRLRRGSARSPCSLSHQPVPDRRRAYCGGRARVHPVLSSASAAAIAGTSSIESAWPAQRHLWQHRPSAHEIPLIPAQSMHLESLSCTL</sequence>
<name>A0ABR0BVU6_PURLI</name>
<dbReference type="EMBL" id="JAWRVI010000029">
    <property type="protein sequence ID" value="KAK4087788.1"/>
    <property type="molecule type" value="Genomic_DNA"/>
</dbReference>
<reference evidence="2 3" key="1">
    <citation type="journal article" date="2024" name="Microbiol. Resour. Announc.">
        <title>Genome annotations for the ascomycete fungi Trichoderma harzianum, Trichoderma aggressivum, and Purpureocillium lilacinum.</title>
        <authorList>
            <person name="Beijen E.P.W."/>
            <person name="Ohm R.A."/>
        </authorList>
    </citation>
    <scope>NUCLEOTIDE SEQUENCE [LARGE SCALE GENOMIC DNA]</scope>
    <source>
        <strain evidence="2 3">CBS 150709</strain>
    </source>
</reference>
<keyword evidence="3" id="KW-1185">Reference proteome</keyword>
<evidence type="ECO:0000313" key="2">
    <source>
        <dbReference type="EMBL" id="KAK4087788.1"/>
    </source>
</evidence>
<gene>
    <name evidence="2" type="ORF">Purlil1_7845</name>
</gene>
<feature type="region of interest" description="Disordered" evidence="1">
    <location>
        <begin position="1"/>
        <end position="37"/>
    </location>
</feature>
<evidence type="ECO:0000256" key="1">
    <source>
        <dbReference type="SAM" id="MobiDB-lite"/>
    </source>
</evidence>